<dbReference type="STRING" id="1798644.A2122_02400"/>
<proteinExistence type="predicted"/>
<reference evidence="2 3" key="1">
    <citation type="journal article" date="2016" name="Nat. Commun.">
        <title>Thousands of microbial genomes shed light on interconnected biogeochemical processes in an aquifer system.</title>
        <authorList>
            <person name="Anantharaman K."/>
            <person name="Brown C.T."/>
            <person name="Hug L.A."/>
            <person name="Sharon I."/>
            <person name="Castelle C.J."/>
            <person name="Probst A.J."/>
            <person name="Thomas B.C."/>
            <person name="Singh A."/>
            <person name="Wilkins M.J."/>
            <person name="Karaoz U."/>
            <person name="Brodie E.L."/>
            <person name="Williams K.H."/>
            <person name="Hubbard S.S."/>
            <person name="Banfield J.F."/>
        </authorList>
    </citation>
    <scope>NUCLEOTIDE SEQUENCE [LARGE SCALE GENOMIC DNA]</scope>
</reference>
<dbReference type="AlphaFoldDB" id="A0A1G2C6E3"/>
<keyword evidence="1" id="KW-0472">Membrane</keyword>
<keyword evidence="1" id="KW-1133">Transmembrane helix</keyword>
<evidence type="ECO:0000313" key="2">
    <source>
        <dbReference type="EMBL" id="OGY96731.1"/>
    </source>
</evidence>
<gene>
    <name evidence="2" type="ORF">A2122_02400</name>
</gene>
<evidence type="ECO:0000256" key="1">
    <source>
        <dbReference type="SAM" id="Phobius"/>
    </source>
</evidence>
<organism evidence="2 3">
    <name type="scientific">Candidatus Liptonbacteria bacterium GWB1_49_6</name>
    <dbReference type="NCBI Taxonomy" id="1798644"/>
    <lineage>
        <taxon>Bacteria</taxon>
        <taxon>Candidatus Liptoniibacteriota</taxon>
    </lineage>
</organism>
<dbReference type="EMBL" id="MHKU01000024">
    <property type="protein sequence ID" value="OGY96731.1"/>
    <property type="molecule type" value="Genomic_DNA"/>
</dbReference>
<keyword evidence="1" id="KW-0812">Transmembrane</keyword>
<feature type="transmembrane region" description="Helical" evidence="1">
    <location>
        <begin position="279"/>
        <end position="298"/>
    </location>
</feature>
<protein>
    <submittedName>
        <fullName evidence="2">Uncharacterized protein</fullName>
    </submittedName>
</protein>
<dbReference type="Proteomes" id="UP000176648">
    <property type="component" value="Unassembled WGS sequence"/>
</dbReference>
<sequence>MNRSGSRAMRVGMWFLVCGIAGGFFIANEARAGLGISPPYVHATHLVKGARYSSVLYIVQGQPDEDLKIKADIELPARVRPWVTLDTGLEFTIPKGTRQFPVGVTVQVPPDVELGNYNGRVVFTSSPGQAGQVTIALAVQASIAIVVGNDTFEDFGASLRHLDIEEGWDPRVYVRFDNRGNIPEAFSGASYELYDQFNSVRLAFVQKNADFPETLPFVSKEYTVEFPINFNLSIGQYWGTVSFYKNDKLIASQKGVFSVLKRGSLANSSASILGFIRTYWMYETIILVLAIFAYGVFLRKRRRARSLYL</sequence>
<evidence type="ECO:0000313" key="3">
    <source>
        <dbReference type="Proteomes" id="UP000176648"/>
    </source>
</evidence>
<accession>A0A1G2C6E3</accession>
<comment type="caution">
    <text evidence="2">The sequence shown here is derived from an EMBL/GenBank/DDBJ whole genome shotgun (WGS) entry which is preliminary data.</text>
</comment>
<name>A0A1G2C6E3_9BACT</name>